<dbReference type="eggNOG" id="COG5373">
    <property type="taxonomic scope" value="Bacteria"/>
</dbReference>
<dbReference type="GO" id="GO:0003743">
    <property type="term" value="F:translation initiation factor activity"/>
    <property type="evidence" value="ECO:0007669"/>
    <property type="project" value="UniProtKB-KW"/>
</dbReference>
<feature type="domain" description="DUF4167" evidence="2">
    <location>
        <begin position="10"/>
        <end position="84"/>
    </location>
</feature>
<dbReference type="AlphaFoldDB" id="A0A086P5D6"/>
<dbReference type="PATRIC" id="fig|1219045.3.peg.3850"/>
<sequence>MINNRQAGRRNRGRNNNGRPSGGNRGGGDNGNRIDSRARGNAAQLLEKYKNMARDAQMAGDRVNAEYYLQFADHYFRVLADNRARQEEQQQRYRRPDDNLEYEGEDFDTSDFAGDDNRGEVQPQQQYDRGYEGDRRREQPRDQREPREAREQREPRDHREQQDQRDSRGRRDRPRRDRPAYEGAEQPQVEAAEAAVSMAERAPEPQAEAEAPRPRRGRPRKADVAKSEGSEGLDLAVLPPSIARADNDSEPGAEEAPRKRTRRARPAAEAAE</sequence>
<evidence type="ECO:0000259" key="2">
    <source>
        <dbReference type="Pfam" id="PF13763"/>
    </source>
</evidence>
<feature type="compositionally biased region" description="Acidic residues" evidence="1">
    <location>
        <begin position="99"/>
        <end position="109"/>
    </location>
</feature>
<name>A0A086P5D6_SPHHM</name>
<feature type="compositionally biased region" description="Basic and acidic residues" evidence="1">
    <location>
        <begin position="129"/>
        <end position="180"/>
    </location>
</feature>
<dbReference type="RefSeq" id="WP_037469114.1">
    <property type="nucleotide sequence ID" value="NZ_BCZD01000015.1"/>
</dbReference>
<organism evidence="3 4">
    <name type="scientific">Sphingobium herbicidovorans (strain ATCC 700291 / DSM 11019 / CCUG 56400 / KCTC 2939 / LMG 18315 / NBRC 16415 / MH)</name>
    <name type="common">Sphingomonas herbicidovorans</name>
    <dbReference type="NCBI Taxonomy" id="1219045"/>
    <lineage>
        <taxon>Bacteria</taxon>
        <taxon>Pseudomonadati</taxon>
        <taxon>Pseudomonadota</taxon>
        <taxon>Alphaproteobacteria</taxon>
        <taxon>Sphingomonadales</taxon>
        <taxon>Sphingomonadaceae</taxon>
        <taxon>Sphingobium</taxon>
    </lineage>
</organism>
<dbReference type="Proteomes" id="UP000024284">
    <property type="component" value="Unassembled WGS sequence"/>
</dbReference>
<protein>
    <submittedName>
        <fullName evidence="3">Eukaryotic translation initiation factor 3 subunit 10</fullName>
    </submittedName>
</protein>
<gene>
    <name evidence="3" type="ORF">BV98_003790</name>
</gene>
<dbReference type="OrthoDB" id="9816310at2"/>
<feature type="compositionally biased region" description="Basic and acidic residues" evidence="1">
    <location>
        <begin position="220"/>
        <end position="229"/>
    </location>
</feature>
<reference evidence="3" key="1">
    <citation type="submission" date="2014-08" db="EMBL/GenBank/DDBJ databases">
        <title>Draft genome sequences of Sphingobium herbicidovorans.</title>
        <authorList>
            <person name="Gan H.M."/>
            <person name="Gan H.Y."/>
            <person name="Savka M.A."/>
        </authorList>
    </citation>
    <scope>NUCLEOTIDE SEQUENCE [LARGE SCALE GENOMIC DNA]</scope>
    <source>
        <strain evidence="3">NBRC 16415</strain>
    </source>
</reference>
<dbReference type="InterPro" id="IPR025430">
    <property type="entry name" value="DUF4167"/>
</dbReference>
<feature type="compositionally biased region" description="Gly residues" evidence="1">
    <location>
        <begin position="20"/>
        <end position="30"/>
    </location>
</feature>
<comment type="caution">
    <text evidence="3">The sequence shown here is derived from an EMBL/GenBank/DDBJ whole genome shotgun (WGS) entry which is preliminary data.</text>
</comment>
<feature type="region of interest" description="Disordered" evidence="1">
    <location>
        <begin position="86"/>
        <end position="272"/>
    </location>
</feature>
<feature type="compositionally biased region" description="Low complexity" evidence="1">
    <location>
        <begin position="182"/>
        <end position="209"/>
    </location>
</feature>
<dbReference type="STRING" id="76947.GCA_002080435_01867"/>
<dbReference type="EMBL" id="JFZA02000060">
    <property type="protein sequence ID" value="KFG88604.1"/>
    <property type="molecule type" value="Genomic_DNA"/>
</dbReference>
<feature type="region of interest" description="Disordered" evidence="1">
    <location>
        <begin position="1"/>
        <end position="36"/>
    </location>
</feature>
<accession>A0A086P5D6</accession>
<evidence type="ECO:0000256" key="1">
    <source>
        <dbReference type="SAM" id="MobiDB-lite"/>
    </source>
</evidence>
<evidence type="ECO:0000313" key="4">
    <source>
        <dbReference type="Proteomes" id="UP000024284"/>
    </source>
</evidence>
<feature type="compositionally biased region" description="Basic and acidic residues" evidence="1">
    <location>
        <begin position="86"/>
        <end position="98"/>
    </location>
</feature>
<keyword evidence="3" id="KW-0648">Protein biosynthesis</keyword>
<proteinExistence type="predicted"/>
<evidence type="ECO:0000313" key="3">
    <source>
        <dbReference type="EMBL" id="KFG88604.1"/>
    </source>
</evidence>
<keyword evidence="3" id="KW-0396">Initiation factor</keyword>
<keyword evidence="4" id="KW-1185">Reference proteome</keyword>
<dbReference type="Pfam" id="PF13763">
    <property type="entry name" value="DUF4167"/>
    <property type="match status" value="1"/>
</dbReference>